<feature type="transmembrane region" description="Helical" evidence="1">
    <location>
        <begin position="35"/>
        <end position="51"/>
    </location>
</feature>
<feature type="transmembrane region" description="Helical" evidence="1">
    <location>
        <begin position="347"/>
        <end position="367"/>
    </location>
</feature>
<dbReference type="AlphaFoldDB" id="A0A4S3TVT6"/>
<dbReference type="Proteomes" id="UP000318864">
    <property type="component" value="Unassembled WGS sequence"/>
</dbReference>
<feature type="transmembrane region" description="Helical" evidence="1">
    <location>
        <begin position="82"/>
        <end position="102"/>
    </location>
</feature>
<sequence>MSAVETRLPSTTAWAVALAAAFGTIALAISRPVTVLGAFCGLAIAVTAHGFSGSHRRVALTAAVLPVVVLVAVGSIGALADLAGVALAIVGVVVGTTTGFVLGGHPSSWLLERAGSASLGASLVASGVALVALGIDAFDGLGSAASMVLWLPGSELFGLVLTLVVAGSAVVAGVVAVPPAMLTAPKRRLAYVRSRNALAWWLAIGTAAALVVLAMLAVLTRLVPPLAFLESWLTGSALVRATLVALTVGGVVVTLASAIVHVSWSQTEGRENAVVPVLAGAGCGVACSAILVGSGALTSEFVAGGASLSAGLVGALFGATAVVLGIGGFLVWIYAEERRSTQPLETTVLAPIALAAGSVVVAATVDIGDGGLEAARGGLGPFVALAAALFAFDVGRYGRALGREVGRGGVSRRPQLVRIGWSGVVAALAVPIAIFGVVLATVVAPTLSVPSTAGVVLGLCAVVVAAWLLTQE</sequence>
<reference evidence="2 3" key="1">
    <citation type="submission" date="2018-10" db="EMBL/GenBank/DDBJ databases">
        <title>Natronolimnobius sp. XQ-INN 246 isolated from Inner Mongolia Autonomous Region of China.</title>
        <authorList>
            <person name="Xue Q."/>
        </authorList>
    </citation>
    <scope>NUCLEOTIDE SEQUENCE [LARGE SCALE GENOMIC DNA]</scope>
    <source>
        <strain evidence="2 3">XQ-INN 246</strain>
    </source>
</reference>
<name>A0A4S3TVT6_9EURY</name>
<feature type="transmembrane region" description="Helical" evidence="1">
    <location>
        <begin position="274"/>
        <end position="297"/>
    </location>
</feature>
<keyword evidence="3" id="KW-1185">Reference proteome</keyword>
<feature type="transmembrane region" description="Helical" evidence="1">
    <location>
        <begin position="379"/>
        <end position="398"/>
    </location>
</feature>
<evidence type="ECO:0000256" key="1">
    <source>
        <dbReference type="SAM" id="Phobius"/>
    </source>
</evidence>
<evidence type="ECO:0000313" key="3">
    <source>
        <dbReference type="Proteomes" id="UP000318864"/>
    </source>
</evidence>
<keyword evidence="1" id="KW-0812">Transmembrane</keyword>
<feature type="transmembrane region" description="Helical" evidence="1">
    <location>
        <begin position="198"/>
        <end position="219"/>
    </location>
</feature>
<protein>
    <submittedName>
        <fullName evidence="2">Uncharacterized protein</fullName>
    </submittedName>
</protein>
<feature type="transmembrane region" description="Helical" evidence="1">
    <location>
        <begin position="309"/>
        <end position="335"/>
    </location>
</feature>
<accession>A0A4S3TVT6</accession>
<gene>
    <name evidence="2" type="ORF">D8Y22_01480</name>
</gene>
<comment type="caution">
    <text evidence="2">The sequence shown here is derived from an EMBL/GenBank/DDBJ whole genome shotgun (WGS) entry which is preliminary data.</text>
</comment>
<feature type="transmembrane region" description="Helical" evidence="1">
    <location>
        <begin position="12"/>
        <end position="29"/>
    </location>
</feature>
<keyword evidence="1" id="KW-1133">Transmembrane helix</keyword>
<feature type="transmembrane region" description="Helical" evidence="1">
    <location>
        <begin position="58"/>
        <end position="76"/>
    </location>
</feature>
<evidence type="ECO:0000313" key="2">
    <source>
        <dbReference type="EMBL" id="THE66818.1"/>
    </source>
</evidence>
<organism evidence="2 3">
    <name type="scientific">Salinadaptatus halalkaliphilus</name>
    <dbReference type="NCBI Taxonomy" id="2419781"/>
    <lineage>
        <taxon>Archaea</taxon>
        <taxon>Methanobacteriati</taxon>
        <taxon>Methanobacteriota</taxon>
        <taxon>Stenosarchaea group</taxon>
        <taxon>Halobacteria</taxon>
        <taxon>Halobacteriales</taxon>
        <taxon>Natrialbaceae</taxon>
        <taxon>Salinadaptatus</taxon>
    </lineage>
</organism>
<keyword evidence="1" id="KW-0472">Membrane</keyword>
<dbReference type="EMBL" id="RBZW01000003">
    <property type="protein sequence ID" value="THE66818.1"/>
    <property type="molecule type" value="Genomic_DNA"/>
</dbReference>
<proteinExistence type="predicted"/>
<dbReference type="RefSeq" id="WP_141462783.1">
    <property type="nucleotide sequence ID" value="NZ_RBZW01000003.1"/>
</dbReference>
<feature type="transmembrane region" description="Helical" evidence="1">
    <location>
        <begin position="449"/>
        <end position="469"/>
    </location>
</feature>
<feature type="transmembrane region" description="Helical" evidence="1">
    <location>
        <begin position="239"/>
        <end position="262"/>
    </location>
</feature>
<feature type="transmembrane region" description="Helical" evidence="1">
    <location>
        <begin position="114"/>
        <end position="135"/>
    </location>
</feature>
<feature type="transmembrane region" description="Helical" evidence="1">
    <location>
        <begin position="155"/>
        <end position="177"/>
    </location>
</feature>
<feature type="transmembrane region" description="Helical" evidence="1">
    <location>
        <begin position="419"/>
        <end position="443"/>
    </location>
</feature>